<feature type="region of interest" description="Disordered" evidence="1">
    <location>
        <begin position="252"/>
        <end position="314"/>
    </location>
</feature>
<proteinExistence type="predicted"/>
<comment type="caution">
    <text evidence="2">The sequence shown here is derived from an EMBL/GenBank/DDBJ whole genome shotgun (WGS) entry which is preliminary data.</text>
</comment>
<reference evidence="2 3" key="1">
    <citation type="submission" date="2016-03" db="EMBL/GenBank/DDBJ databases">
        <title>Whole genome sequencing of Grifola frondosa 9006-11.</title>
        <authorList>
            <person name="Min B."/>
            <person name="Park H."/>
            <person name="Kim J.-G."/>
            <person name="Cho H."/>
            <person name="Oh Y.-L."/>
            <person name="Kong W.-S."/>
            <person name="Choi I.-G."/>
        </authorList>
    </citation>
    <scope>NUCLEOTIDE SEQUENCE [LARGE SCALE GENOMIC DNA]</scope>
    <source>
        <strain evidence="2 3">9006-11</strain>
    </source>
</reference>
<feature type="region of interest" description="Disordered" evidence="1">
    <location>
        <begin position="132"/>
        <end position="218"/>
    </location>
</feature>
<protein>
    <submittedName>
        <fullName evidence="2">Uncharacterized protein</fullName>
    </submittedName>
</protein>
<keyword evidence="3" id="KW-1185">Reference proteome</keyword>
<accession>A0A1C7M2C9</accession>
<feature type="compositionally biased region" description="Basic and acidic residues" evidence="1">
    <location>
        <begin position="252"/>
        <end position="263"/>
    </location>
</feature>
<organism evidence="2 3">
    <name type="scientific">Grifola frondosa</name>
    <name type="common">Maitake</name>
    <name type="synonym">Polyporus frondosus</name>
    <dbReference type="NCBI Taxonomy" id="5627"/>
    <lineage>
        <taxon>Eukaryota</taxon>
        <taxon>Fungi</taxon>
        <taxon>Dikarya</taxon>
        <taxon>Basidiomycota</taxon>
        <taxon>Agaricomycotina</taxon>
        <taxon>Agaricomycetes</taxon>
        <taxon>Polyporales</taxon>
        <taxon>Grifolaceae</taxon>
        <taxon>Grifola</taxon>
    </lineage>
</organism>
<dbReference type="AlphaFoldDB" id="A0A1C7M2C9"/>
<dbReference type="EMBL" id="LUGG01000013">
    <property type="protein sequence ID" value="OBZ70529.1"/>
    <property type="molecule type" value="Genomic_DNA"/>
</dbReference>
<sequence>MSDEMDIEAQRAIPHRSTVFAHSPFAFAPGQGLYQAVNRQLNLGANIVPISAAPNDIPGTFLKDEDDNMDGSFSSRVTTERLQLEFRANDSQERAHGESHIISSVWQVRDAHVTGEIPLLSGSLHARGIRDHTQRHTRGENFPSSPGVVGRESLQKATSPQPTAHHKTPSSHIPASGGLPNVSSRHSHNFRDSSHASGGNVPVPEVPNNGGGHNNIPASRDDILELRKDMREFGHQMGRFADALETWVSKQTREHEANHHDAHTPPNGMKPTETRGDDGGDDGSTADTEDHTPLIPTRARKKTTGFPKPRAPDAVSLAREVQHHARLLMNRESSGSPFDPQFLASESEVLEYTPSSGYCCTADNFRPDLDSPPGSPWNKSVIRVFVNSFLEMGLYTCTDRDEIATAFQTHLKHLRRIYQKNIMSDLEVDQQKRVAKRAERQRNLYHRRLESAAKHSELRRHVGILMDLGISSMSSDESEHENGVTEYRVLIKPWRNPILTPWLRTFDAAYRKSRLGPGNTSTRGAHPHLRIASQKVDASRSAQGGLPINAYNPRWLETLSDFELDVLSPKSSPYNFSHTASIMMMAQSHNGDHHKTRPYV</sequence>
<dbReference type="Proteomes" id="UP000092993">
    <property type="component" value="Unassembled WGS sequence"/>
</dbReference>
<name>A0A1C7M2C9_GRIFR</name>
<evidence type="ECO:0000313" key="3">
    <source>
        <dbReference type="Proteomes" id="UP000092993"/>
    </source>
</evidence>
<evidence type="ECO:0000313" key="2">
    <source>
        <dbReference type="EMBL" id="OBZ70529.1"/>
    </source>
</evidence>
<gene>
    <name evidence="2" type="ORF">A0H81_09423</name>
</gene>
<dbReference type="OrthoDB" id="3257007at2759"/>
<evidence type="ECO:0000256" key="1">
    <source>
        <dbReference type="SAM" id="MobiDB-lite"/>
    </source>
</evidence>